<evidence type="ECO:0000313" key="8">
    <source>
        <dbReference type="EMBL" id="KXG75151.1"/>
    </source>
</evidence>
<name>A0A140L3M6_9FIRM</name>
<evidence type="ECO:0000313" key="9">
    <source>
        <dbReference type="Proteomes" id="UP000070427"/>
    </source>
</evidence>
<dbReference type="PANTHER" id="PTHR46383">
    <property type="entry name" value="ASPARTATE AMINOTRANSFERASE"/>
    <property type="match status" value="1"/>
</dbReference>
<dbReference type="RefSeq" id="WP_066354584.1">
    <property type="nucleotide sequence ID" value="NZ_LOED01000032.1"/>
</dbReference>
<evidence type="ECO:0000259" key="7">
    <source>
        <dbReference type="Pfam" id="PF00155"/>
    </source>
</evidence>
<dbReference type="OrthoDB" id="9803354at2"/>
<dbReference type="STRING" id="520764.AN618_20210"/>
<accession>A0A140L3M6</accession>
<dbReference type="PROSITE" id="PS00105">
    <property type="entry name" value="AA_TRANSFER_CLASS_1"/>
    <property type="match status" value="1"/>
</dbReference>
<dbReference type="InterPro" id="IPR004838">
    <property type="entry name" value="NHTrfase_class1_PyrdxlP-BS"/>
</dbReference>
<protein>
    <recommendedName>
        <fullName evidence="6">Aminotransferase</fullName>
        <ecNumber evidence="6">2.6.1.-</ecNumber>
    </recommendedName>
</protein>
<keyword evidence="3 6" id="KW-0032">Aminotransferase</keyword>
<organism evidence="8 9">
    <name type="scientific">Fervidicola ferrireducens</name>
    <dbReference type="NCBI Taxonomy" id="520764"/>
    <lineage>
        <taxon>Bacteria</taxon>
        <taxon>Bacillati</taxon>
        <taxon>Bacillota</taxon>
        <taxon>Clostridia</taxon>
        <taxon>Thermosediminibacterales</taxon>
        <taxon>Thermosediminibacteraceae</taxon>
        <taxon>Fervidicola</taxon>
    </lineage>
</organism>
<dbReference type="Pfam" id="PF00155">
    <property type="entry name" value="Aminotran_1_2"/>
    <property type="match status" value="1"/>
</dbReference>
<evidence type="ECO:0000256" key="6">
    <source>
        <dbReference type="RuleBase" id="RU000481"/>
    </source>
</evidence>
<dbReference type="Proteomes" id="UP000070427">
    <property type="component" value="Unassembled WGS sequence"/>
</dbReference>
<dbReference type="InterPro" id="IPR015422">
    <property type="entry name" value="PyrdxlP-dep_Trfase_small"/>
</dbReference>
<dbReference type="GO" id="GO:0030170">
    <property type="term" value="F:pyridoxal phosphate binding"/>
    <property type="evidence" value="ECO:0007669"/>
    <property type="project" value="InterPro"/>
</dbReference>
<dbReference type="InParanoid" id="A0A140L3M6"/>
<keyword evidence="5" id="KW-0663">Pyridoxal phosphate</keyword>
<dbReference type="InterPro" id="IPR015421">
    <property type="entry name" value="PyrdxlP-dep_Trfase_major"/>
</dbReference>
<evidence type="ECO:0000256" key="2">
    <source>
        <dbReference type="ARBA" id="ARBA00007441"/>
    </source>
</evidence>
<keyword evidence="4 6" id="KW-0808">Transferase</keyword>
<dbReference type="InterPro" id="IPR015424">
    <property type="entry name" value="PyrdxlP-dep_Trfase"/>
</dbReference>
<comment type="caution">
    <text evidence="8">The sequence shown here is derived from an EMBL/GenBank/DDBJ whole genome shotgun (WGS) entry which is preliminary data.</text>
</comment>
<dbReference type="GO" id="GO:0008483">
    <property type="term" value="F:transaminase activity"/>
    <property type="evidence" value="ECO:0007669"/>
    <property type="project" value="UniProtKB-KW"/>
</dbReference>
<dbReference type="CDD" id="cd00609">
    <property type="entry name" value="AAT_like"/>
    <property type="match status" value="1"/>
</dbReference>
<dbReference type="PRINTS" id="PR00753">
    <property type="entry name" value="ACCSYNTHASE"/>
</dbReference>
<comment type="similarity">
    <text evidence="2 6">Belongs to the class-I pyridoxal-phosphate-dependent aminotransferase family.</text>
</comment>
<keyword evidence="9" id="KW-1185">Reference proteome</keyword>
<dbReference type="InterPro" id="IPR050596">
    <property type="entry name" value="AspAT/PAT-like"/>
</dbReference>
<sequence length="399" mass="44171">MNLSKKSKSISPSPTLAVDAKAKQLKSEGHDVISFGAGEPDFDTPDFIKSAAVEAINQGFTKYTPVGGIPELKKAISEALREEIGVDYETTQIIVSNGAKHCLFNALYCLCDEGDEVLIPSPYWVSYPEIVKLCGGTPVFVPTFESQDFKLKVDNIKPLIDEKTKVLIINSPNNPTGSVYTREDLLEIAELALKYKIFVISDEIYDKLVYDGEEHISIASLGKEIYNNTLVVNGVSKAYSMTGWRIGYAAGPKELIKAMTDFQSHATSNPNSIAQKAALEALKNPAKKQAVDTMVEEFAKRRKYMVERINNIEGLSCRMPKGAFYVMMNVSKTFGKYIEGKVIKDSTTFAEALLEKYKVAVVPGIAFGADEYVRLSYATSMKNIKEGLDRIEQFVRELS</sequence>
<evidence type="ECO:0000256" key="1">
    <source>
        <dbReference type="ARBA" id="ARBA00001933"/>
    </source>
</evidence>
<dbReference type="GO" id="GO:0006520">
    <property type="term" value="P:amino acid metabolic process"/>
    <property type="evidence" value="ECO:0007669"/>
    <property type="project" value="InterPro"/>
</dbReference>
<evidence type="ECO:0000256" key="4">
    <source>
        <dbReference type="ARBA" id="ARBA00022679"/>
    </source>
</evidence>
<dbReference type="InterPro" id="IPR004839">
    <property type="entry name" value="Aminotransferase_I/II_large"/>
</dbReference>
<dbReference type="AlphaFoldDB" id="A0A140L3M6"/>
<reference evidence="8 9" key="1">
    <citation type="submission" date="2015-12" db="EMBL/GenBank/DDBJ databases">
        <title>Draft genome sequnece of Fervidicola ferrireducens strain Y170.</title>
        <authorList>
            <person name="Patel B.K."/>
        </authorList>
    </citation>
    <scope>NUCLEOTIDE SEQUENCE [LARGE SCALE GENOMIC DNA]</scope>
    <source>
        <strain evidence="8 9">Y170</strain>
    </source>
</reference>
<dbReference type="EMBL" id="LOED01000032">
    <property type="protein sequence ID" value="KXG75151.1"/>
    <property type="molecule type" value="Genomic_DNA"/>
</dbReference>
<dbReference type="FunCoup" id="A0A140L3M6">
    <property type="interactions" value="366"/>
</dbReference>
<evidence type="ECO:0000256" key="3">
    <source>
        <dbReference type="ARBA" id="ARBA00022576"/>
    </source>
</evidence>
<dbReference type="FunFam" id="3.40.640.10:FF:000033">
    <property type="entry name" value="Aspartate aminotransferase"/>
    <property type="match status" value="1"/>
</dbReference>
<feature type="domain" description="Aminotransferase class I/classII large" evidence="7">
    <location>
        <begin position="31"/>
        <end position="391"/>
    </location>
</feature>
<dbReference type="EC" id="2.6.1.-" evidence="6"/>
<dbReference type="PANTHER" id="PTHR46383:SF1">
    <property type="entry name" value="ASPARTATE AMINOTRANSFERASE"/>
    <property type="match status" value="1"/>
</dbReference>
<proteinExistence type="inferred from homology"/>
<dbReference type="SUPFAM" id="SSF53383">
    <property type="entry name" value="PLP-dependent transferases"/>
    <property type="match status" value="1"/>
</dbReference>
<dbReference type="PATRIC" id="fig|520764.3.peg.2167"/>
<evidence type="ECO:0000256" key="5">
    <source>
        <dbReference type="ARBA" id="ARBA00022898"/>
    </source>
</evidence>
<comment type="cofactor">
    <cofactor evidence="1 6">
        <name>pyridoxal 5'-phosphate</name>
        <dbReference type="ChEBI" id="CHEBI:597326"/>
    </cofactor>
</comment>
<dbReference type="Gene3D" id="3.90.1150.10">
    <property type="entry name" value="Aspartate Aminotransferase, domain 1"/>
    <property type="match status" value="1"/>
</dbReference>
<dbReference type="Gene3D" id="3.40.640.10">
    <property type="entry name" value="Type I PLP-dependent aspartate aminotransferase-like (Major domain)"/>
    <property type="match status" value="1"/>
</dbReference>
<gene>
    <name evidence="8" type="ORF">AN618_20210</name>
</gene>